<dbReference type="InterPro" id="IPR036736">
    <property type="entry name" value="ACP-like_sf"/>
</dbReference>
<evidence type="ECO:0008006" key="3">
    <source>
        <dbReference type="Google" id="ProtNLM"/>
    </source>
</evidence>
<evidence type="ECO:0000313" key="2">
    <source>
        <dbReference type="Proteomes" id="UP001595987"/>
    </source>
</evidence>
<dbReference type="Proteomes" id="UP001595987">
    <property type="component" value="Unassembled WGS sequence"/>
</dbReference>
<keyword evidence="2" id="KW-1185">Reference proteome</keyword>
<organism evidence="1 2">
    <name type="scientific">Lactococcus nasutitermitis</name>
    <dbReference type="NCBI Taxonomy" id="1652957"/>
    <lineage>
        <taxon>Bacteria</taxon>
        <taxon>Bacillati</taxon>
        <taxon>Bacillota</taxon>
        <taxon>Bacilli</taxon>
        <taxon>Lactobacillales</taxon>
        <taxon>Streptococcaceae</taxon>
        <taxon>Lactococcus</taxon>
    </lineage>
</organism>
<dbReference type="Gene3D" id="1.10.1200.10">
    <property type="entry name" value="ACP-like"/>
    <property type="match status" value="1"/>
</dbReference>
<dbReference type="EMBL" id="JBHSGD010000005">
    <property type="protein sequence ID" value="MFC4652710.1"/>
    <property type="molecule type" value="Genomic_DNA"/>
</dbReference>
<proteinExistence type="predicted"/>
<name>A0ABV9JDC2_9LACT</name>
<accession>A0ABV9JDC2</accession>
<comment type="caution">
    <text evidence="1">The sequence shown here is derived from an EMBL/GenBank/DDBJ whole genome shotgun (WGS) entry which is preliminary data.</text>
</comment>
<dbReference type="SUPFAM" id="SSF47336">
    <property type="entry name" value="ACP-like"/>
    <property type="match status" value="1"/>
</dbReference>
<dbReference type="RefSeq" id="WP_213535774.1">
    <property type="nucleotide sequence ID" value="NZ_BOVQ01000005.1"/>
</dbReference>
<reference evidence="2" key="1">
    <citation type="journal article" date="2019" name="Int. J. Syst. Evol. Microbiol.">
        <title>The Global Catalogue of Microorganisms (GCM) 10K type strain sequencing project: providing services to taxonomists for standard genome sequencing and annotation.</title>
        <authorList>
            <consortium name="The Broad Institute Genomics Platform"/>
            <consortium name="The Broad Institute Genome Sequencing Center for Infectious Disease"/>
            <person name="Wu L."/>
            <person name="Ma J."/>
        </authorList>
    </citation>
    <scope>NUCLEOTIDE SEQUENCE [LARGE SCALE GENOMIC DNA]</scope>
    <source>
        <strain evidence="2">CCUG 63287</strain>
    </source>
</reference>
<sequence>MTNKEILEEMLKWFSKRKKYVDTRTRINEQDIESLELLELFSYLETRFNVQFNLKELNKKSYESLENLSIGLSKNFNNIAWTDWYAIVVNIELPIFRRWLEFQFDRLVLFKIVDGKVLVGIQQGENSKDSLRKIKEVVEKIEPYK</sequence>
<gene>
    <name evidence="1" type="ORF">ACFO26_07290</name>
</gene>
<protein>
    <recommendedName>
        <fullName evidence="3">Acyl carrier protein</fullName>
    </recommendedName>
</protein>
<evidence type="ECO:0000313" key="1">
    <source>
        <dbReference type="EMBL" id="MFC4652710.1"/>
    </source>
</evidence>